<protein>
    <submittedName>
        <fullName evidence="2">Uncharacterized protein</fullName>
    </submittedName>
</protein>
<sequence>MERFLSQIVVDAPRIIISHSFLQIDGRPLGPPSYSHRKCQPLITDYSTKFSVEFSLSEAVVEAIVFPGLLDLVRPFSSITEIIETQHTEYLIPEACDLLFEFLIQCQNVCFMQGVSYSWWKRLCSRLLPAVDGAMSDTTKPLFPKLRALGFEHRVFIGEGPGWAVIIPFDDLKAFCKHRASIGAPLERISMVHQDAFEINSSGDIDSNLFEEEKASEDGEGEKAGPVGQ</sequence>
<dbReference type="Proteomes" id="UP000629468">
    <property type="component" value="Unassembled WGS sequence"/>
</dbReference>
<proteinExistence type="predicted"/>
<evidence type="ECO:0000313" key="3">
    <source>
        <dbReference type="Proteomes" id="UP000629468"/>
    </source>
</evidence>
<feature type="compositionally biased region" description="Basic and acidic residues" evidence="1">
    <location>
        <begin position="211"/>
        <end position="223"/>
    </location>
</feature>
<dbReference type="AlphaFoldDB" id="A0A8H7C5Z3"/>
<accession>A0A8H7C5Z3</accession>
<evidence type="ECO:0000256" key="1">
    <source>
        <dbReference type="SAM" id="MobiDB-lite"/>
    </source>
</evidence>
<name>A0A8H7C5Z3_AGABI</name>
<gene>
    <name evidence="2" type="ORF">Agabi119p4_9256</name>
</gene>
<reference evidence="2 3" key="1">
    <citation type="journal article" name="Sci. Rep.">
        <title>Telomere-to-telomere assembled and centromere annotated genomes of the two main subspecies of the button mushroom Agaricus bisporus reveal especially polymorphic chromosome ends.</title>
        <authorList>
            <person name="Sonnenberg A.S.M."/>
            <person name="Sedaghat-Telgerd N."/>
            <person name="Lavrijssen B."/>
            <person name="Ohm R.A."/>
            <person name="Hendrickx P.M."/>
            <person name="Scholtmeijer K."/>
            <person name="Baars J.J.P."/>
            <person name="van Peer A."/>
        </authorList>
    </citation>
    <scope>NUCLEOTIDE SEQUENCE [LARGE SCALE GENOMIC DNA]</scope>
    <source>
        <strain evidence="2 3">H119_p4</strain>
    </source>
</reference>
<comment type="caution">
    <text evidence="2">The sequence shown here is derived from an EMBL/GenBank/DDBJ whole genome shotgun (WGS) entry which is preliminary data.</text>
</comment>
<feature type="region of interest" description="Disordered" evidence="1">
    <location>
        <begin position="204"/>
        <end position="229"/>
    </location>
</feature>
<organism evidence="2 3">
    <name type="scientific">Agaricus bisporus var. burnettii</name>
    <dbReference type="NCBI Taxonomy" id="192524"/>
    <lineage>
        <taxon>Eukaryota</taxon>
        <taxon>Fungi</taxon>
        <taxon>Dikarya</taxon>
        <taxon>Basidiomycota</taxon>
        <taxon>Agaricomycotina</taxon>
        <taxon>Agaricomycetes</taxon>
        <taxon>Agaricomycetidae</taxon>
        <taxon>Agaricales</taxon>
        <taxon>Agaricineae</taxon>
        <taxon>Agaricaceae</taxon>
        <taxon>Agaricus</taxon>
    </lineage>
</organism>
<dbReference type="EMBL" id="JABXXO010000012">
    <property type="protein sequence ID" value="KAF7762663.1"/>
    <property type="molecule type" value="Genomic_DNA"/>
</dbReference>
<evidence type="ECO:0000313" key="2">
    <source>
        <dbReference type="EMBL" id="KAF7762663.1"/>
    </source>
</evidence>